<organism evidence="2 3">
    <name type="scientific">Methylocapsa polymorpha</name>
    <dbReference type="NCBI Taxonomy" id="3080828"/>
    <lineage>
        <taxon>Bacteria</taxon>
        <taxon>Pseudomonadati</taxon>
        <taxon>Pseudomonadota</taxon>
        <taxon>Alphaproteobacteria</taxon>
        <taxon>Hyphomicrobiales</taxon>
        <taxon>Beijerinckiaceae</taxon>
        <taxon>Methylocapsa</taxon>
    </lineage>
</organism>
<dbReference type="EMBL" id="CP136862">
    <property type="protein sequence ID" value="WOJ89275.1"/>
    <property type="molecule type" value="Genomic_DNA"/>
</dbReference>
<name>A0ABZ0HQU9_9HYPH</name>
<evidence type="ECO:0000256" key="1">
    <source>
        <dbReference type="SAM" id="MobiDB-lite"/>
    </source>
</evidence>
<reference evidence="2 3" key="1">
    <citation type="submission" date="2023-10" db="EMBL/GenBank/DDBJ databases">
        <title>Novel methanotroph of the genus Methylocapsa from a subarctic wetland.</title>
        <authorList>
            <person name="Belova S.E."/>
            <person name="Oshkin I.Y."/>
            <person name="Miroshnikov K."/>
            <person name="Dedysh S.N."/>
        </authorList>
    </citation>
    <scope>NUCLEOTIDE SEQUENCE [LARGE SCALE GENOMIC DNA]</scope>
    <source>
        <strain evidence="2 3">RX1</strain>
    </source>
</reference>
<gene>
    <name evidence="2" type="ORF">RZS28_15960</name>
</gene>
<keyword evidence="3" id="KW-1185">Reference proteome</keyword>
<dbReference type="RefSeq" id="WP_407338717.1">
    <property type="nucleotide sequence ID" value="NZ_CP136862.1"/>
</dbReference>
<evidence type="ECO:0000313" key="3">
    <source>
        <dbReference type="Proteomes" id="UP001626536"/>
    </source>
</evidence>
<sequence length="204" mass="22896">MIARTYLKRERAYDRIIEGPIKNAVASARQQLKQTRTERPETTLSVLWVLNNGYTALNHEELTALVAHRTYNDTSNIDGVIVGGCYFHSDGFDGFFLWPLEYVPLRLEGFPRFGPLHAAWYSLAESFMSRVVTGDLGRDPFKGPVVDTQFEIDQITYVKPAPPIGGASNFFPRGRPRKNSTGLTECPPVALPDRVDQIPPSVTR</sequence>
<dbReference type="Proteomes" id="UP001626536">
    <property type="component" value="Chromosome"/>
</dbReference>
<protein>
    <submittedName>
        <fullName evidence="2">Uncharacterized protein</fullName>
    </submittedName>
</protein>
<feature type="region of interest" description="Disordered" evidence="1">
    <location>
        <begin position="167"/>
        <end position="204"/>
    </location>
</feature>
<proteinExistence type="predicted"/>
<evidence type="ECO:0000313" key="2">
    <source>
        <dbReference type="EMBL" id="WOJ89275.1"/>
    </source>
</evidence>
<accession>A0ABZ0HQU9</accession>